<dbReference type="Pfam" id="PF16962">
    <property type="entry name" value="ABC_export"/>
    <property type="match status" value="1"/>
</dbReference>
<keyword evidence="1" id="KW-1133">Transmembrane helix</keyword>
<reference evidence="2 3" key="1">
    <citation type="submission" date="2016-02" db="EMBL/GenBank/DDBJ databases">
        <title>Comparison of Clostridium stercorarium subspecies using comparative genomics and transcriptomics.</title>
        <authorList>
            <person name="Schellenberg J."/>
            <person name="Thallinger G."/>
            <person name="Levin D.B."/>
            <person name="Zhang X."/>
            <person name="Alvare G."/>
            <person name="Fristensky B."/>
            <person name="Sparling R."/>
        </authorList>
    </citation>
    <scope>NUCLEOTIDE SEQUENCE [LARGE SCALE GENOMIC DNA]</scope>
    <source>
        <strain evidence="2 3">DSM 2910</strain>
    </source>
</reference>
<dbReference type="AlphaFoldDB" id="A0A1B1YG32"/>
<dbReference type="InterPro" id="IPR031584">
    <property type="entry name" value="Put_ABC_export"/>
</dbReference>
<dbReference type="EMBL" id="CP014672">
    <property type="protein sequence ID" value="ANW99726.1"/>
    <property type="molecule type" value="Genomic_DNA"/>
</dbReference>
<feature type="transmembrane region" description="Helical" evidence="1">
    <location>
        <begin position="460"/>
        <end position="482"/>
    </location>
</feature>
<feature type="transmembrane region" description="Helical" evidence="1">
    <location>
        <begin position="320"/>
        <end position="338"/>
    </location>
</feature>
<feature type="transmembrane region" description="Helical" evidence="1">
    <location>
        <begin position="407"/>
        <end position="440"/>
    </location>
</feature>
<feature type="transmembrane region" description="Helical" evidence="1">
    <location>
        <begin position="21"/>
        <end position="46"/>
    </location>
</feature>
<keyword evidence="1" id="KW-0812">Transmembrane</keyword>
<feature type="transmembrane region" description="Helical" evidence="1">
    <location>
        <begin position="350"/>
        <end position="367"/>
    </location>
</feature>
<dbReference type="Proteomes" id="UP000092971">
    <property type="component" value="Chromosome"/>
</dbReference>
<proteinExistence type="predicted"/>
<accession>A0A1B1YG32</accession>
<feature type="transmembrane region" description="Helical" evidence="1">
    <location>
        <begin position="140"/>
        <end position="166"/>
    </location>
</feature>
<gene>
    <name evidence="2" type="ORF">CSTERTH_12110</name>
</gene>
<dbReference type="OrthoDB" id="816862at2"/>
<feature type="transmembrane region" description="Helical" evidence="1">
    <location>
        <begin position="208"/>
        <end position="231"/>
    </location>
</feature>
<feature type="transmembrane region" description="Helical" evidence="1">
    <location>
        <begin position="109"/>
        <end position="128"/>
    </location>
</feature>
<feature type="transmembrane region" description="Helical" evidence="1">
    <location>
        <begin position="178"/>
        <end position="196"/>
    </location>
</feature>
<sequence length="519" mass="58059">MNSMFFIIRKQLKNIIRGLAYKPLALIGYIIIGMMLACFIVIALIMPSGTVRNINGDLFSAAVTGFNLMALYTGLRRGIEKGSTYFRFADVNMVFTAPLKPSHVLLYGFIKRMGTSLLVVLIAFFQIPNIKNNFILAKNGVVAFLIAVLFYSVSSPVLGMVVYSFASKSGERRILVKRILDISAVLFILGFVLTLAEKRSLGDALIAYLNSVVFSYIPVSGQISAIASAAVYGIDLNFFVNIFVLVVIIGFCMAAMSGMNLDFYEDVLNATEEFESRIRAKREGRDASLETKKIRRVKGGFSSCGAKTIFEKHMLEYRKISYFLFFDKSTLIVILGGIGSKFIMPEEASSVFITLFFSAYMLFFLVVQGKWPMELGKHYIFLIPESNVKKLFYATLMENIKNLLDGAILFTIACFMFDAGIPVILLCIVSYTLYGAVYIYVDIVCRRLFGKTHSKAMLIFVKLFVSFFVVLPGIIFLMLIYHSAGNEFYALLSVTAWNLFVVVCLFFASVGIFKDIQAI</sequence>
<feature type="transmembrane region" description="Helical" evidence="1">
    <location>
        <begin position="238"/>
        <end position="259"/>
    </location>
</feature>
<keyword evidence="1" id="KW-0472">Membrane</keyword>
<evidence type="ECO:0000313" key="2">
    <source>
        <dbReference type="EMBL" id="ANW99726.1"/>
    </source>
</evidence>
<name>A0A1B1YG32_THEST</name>
<dbReference type="RefSeq" id="WP_015360162.1">
    <property type="nucleotide sequence ID" value="NZ_CP014672.1"/>
</dbReference>
<feature type="transmembrane region" description="Helical" evidence="1">
    <location>
        <begin position="58"/>
        <end position="75"/>
    </location>
</feature>
<evidence type="ECO:0000313" key="3">
    <source>
        <dbReference type="Proteomes" id="UP000092971"/>
    </source>
</evidence>
<feature type="transmembrane region" description="Helical" evidence="1">
    <location>
        <begin position="488"/>
        <end position="513"/>
    </location>
</feature>
<evidence type="ECO:0000256" key="1">
    <source>
        <dbReference type="SAM" id="Phobius"/>
    </source>
</evidence>
<protein>
    <submittedName>
        <fullName evidence="2">ABC transporter permease</fullName>
    </submittedName>
</protein>
<organism evidence="2 3">
    <name type="scientific">Thermoclostridium stercorarium subsp. thermolacticum DSM 2910</name>
    <dbReference type="NCBI Taxonomy" id="1121336"/>
    <lineage>
        <taxon>Bacteria</taxon>
        <taxon>Bacillati</taxon>
        <taxon>Bacillota</taxon>
        <taxon>Clostridia</taxon>
        <taxon>Eubacteriales</taxon>
        <taxon>Oscillospiraceae</taxon>
        <taxon>Thermoclostridium</taxon>
    </lineage>
</organism>